<keyword evidence="1" id="KW-0560">Oxidoreductase</keyword>
<sequence>MNDKQVVVLGAGIVGISTALHLQRRGCAVTLVDKGSPGRETSYGNAGIIQREAVEPYGFPRDLASLMRVVTKRDIGVNYHLRALPEYMPTLTRYWANSAPRHYQAIADAFRTLVEHSISEHSELIEQSEAQHLIVRKGWIQAFRTPEKYEKAMESAQRVSAHGVLSQALDGAGLRLAEPALGEALVGGIHWLQPWTCVDPGELVQRYAELFLREGGQFERGDARSLRQAGAGWRVSTESGPVEASQVVVALGPWAQELLRPMGYRIPLFIKRGYHAHFADGANLSRPVLDTEQGYMLAPMKRGVRLSTGAEFARLDAPLTPVQLGKAESAARQLLALGSQVERTPWSGARPCTVDMKPVIGAAPSHKGLWFNFGHAHQGFTLGPVSGRLLAELMMGETPVVEPAPFAPGRF</sequence>
<dbReference type="PANTHER" id="PTHR13847:SF289">
    <property type="entry name" value="GLYCINE OXIDASE"/>
    <property type="match status" value="1"/>
</dbReference>
<dbReference type="GO" id="GO:0005737">
    <property type="term" value="C:cytoplasm"/>
    <property type="evidence" value="ECO:0007669"/>
    <property type="project" value="TreeGrafter"/>
</dbReference>
<proteinExistence type="predicted"/>
<dbReference type="InterPro" id="IPR006076">
    <property type="entry name" value="FAD-dep_OxRdtase"/>
</dbReference>
<evidence type="ECO:0000313" key="4">
    <source>
        <dbReference type="Proteomes" id="UP000271631"/>
    </source>
</evidence>
<dbReference type="InterPro" id="IPR036188">
    <property type="entry name" value="FAD/NAD-bd_sf"/>
</dbReference>
<dbReference type="Proteomes" id="UP000271631">
    <property type="component" value="Unassembled WGS sequence"/>
</dbReference>
<evidence type="ECO:0000313" key="3">
    <source>
        <dbReference type="EMBL" id="RMV28627.1"/>
    </source>
</evidence>
<dbReference type="Gene3D" id="3.30.9.10">
    <property type="entry name" value="D-Amino Acid Oxidase, subunit A, domain 2"/>
    <property type="match status" value="1"/>
</dbReference>
<feature type="domain" description="FAD dependent oxidoreductase" evidence="2">
    <location>
        <begin position="6"/>
        <end position="393"/>
    </location>
</feature>
<comment type="caution">
    <text evidence="3">The sequence shown here is derived from an EMBL/GenBank/DDBJ whole genome shotgun (WGS) entry which is preliminary data.</text>
</comment>
<dbReference type="Gene3D" id="3.50.50.60">
    <property type="entry name" value="FAD/NAD(P)-binding domain"/>
    <property type="match status" value="2"/>
</dbReference>
<reference evidence="3 4" key="1">
    <citation type="submission" date="2018-08" db="EMBL/GenBank/DDBJ databases">
        <title>Recombination of ecologically and evolutionarily significant loci maintains genetic cohesion in the Pseudomonas syringae species complex.</title>
        <authorList>
            <person name="Dillon M."/>
            <person name="Thakur S."/>
            <person name="Almeida R.N.D."/>
            <person name="Weir B.S."/>
            <person name="Guttman D.S."/>
        </authorList>
    </citation>
    <scope>NUCLEOTIDE SEQUENCE [LARGE SCALE GENOMIC DNA]</scope>
    <source>
        <strain evidence="3 4">ICMP 11281</strain>
    </source>
</reference>
<evidence type="ECO:0000259" key="2">
    <source>
        <dbReference type="Pfam" id="PF01266"/>
    </source>
</evidence>
<accession>A0A0N0FZP7</accession>
<name>A0A0N0FZP7_PSEYM</name>
<evidence type="ECO:0000256" key="1">
    <source>
        <dbReference type="ARBA" id="ARBA00023002"/>
    </source>
</evidence>
<dbReference type="AlphaFoldDB" id="A0A0N0FZP7"/>
<dbReference type="RefSeq" id="WP_054070169.1">
    <property type="nucleotide sequence ID" value="NZ_JAEVFP010000062.1"/>
</dbReference>
<dbReference type="EMBL" id="RBUQ01000342">
    <property type="protein sequence ID" value="RMV28627.1"/>
    <property type="molecule type" value="Genomic_DNA"/>
</dbReference>
<dbReference type="PANTHER" id="PTHR13847">
    <property type="entry name" value="SARCOSINE DEHYDROGENASE-RELATED"/>
    <property type="match status" value="1"/>
</dbReference>
<organism evidence="3 4">
    <name type="scientific">Pseudomonas syringae pv. maculicola</name>
    <dbReference type="NCBI Taxonomy" id="59511"/>
    <lineage>
        <taxon>Bacteria</taxon>
        <taxon>Pseudomonadati</taxon>
        <taxon>Pseudomonadota</taxon>
        <taxon>Gammaproteobacteria</taxon>
        <taxon>Pseudomonadales</taxon>
        <taxon>Pseudomonadaceae</taxon>
        <taxon>Pseudomonas</taxon>
    </lineage>
</organism>
<gene>
    <name evidence="3" type="ORF">ALP13_01650</name>
</gene>
<dbReference type="SUPFAM" id="SSF51905">
    <property type="entry name" value="FAD/NAD(P)-binding domain"/>
    <property type="match status" value="1"/>
</dbReference>
<dbReference type="Pfam" id="PF01266">
    <property type="entry name" value="DAO"/>
    <property type="match status" value="1"/>
</dbReference>
<dbReference type="GO" id="GO:0016491">
    <property type="term" value="F:oxidoreductase activity"/>
    <property type="evidence" value="ECO:0007669"/>
    <property type="project" value="UniProtKB-KW"/>
</dbReference>
<protein>
    <submittedName>
        <fullName evidence="3">Amino acid dehydrogenase</fullName>
    </submittedName>
</protein>